<dbReference type="Gene3D" id="1.10.238.10">
    <property type="entry name" value="EF-hand"/>
    <property type="match status" value="2"/>
</dbReference>
<dbReference type="SUPFAM" id="SSF47473">
    <property type="entry name" value="EF-hand"/>
    <property type="match status" value="1"/>
</dbReference>
<feature type="domain" description="EF-hand" evidence="6">
    <location>
        <begin position="288"/>
        <end position="323"/>
    </location>
</feature>
<evidence type="ECO:0000259" key="5">
    <source>
        <dbReference type="PROSITE" id="PS50089"/>
    </source>
</evidence>
<feature type="compositionally biased region" description="Low complexity" evidence="3">
    <location>
        <begin position="57"/>
        <end position="67"/>
    </location>
</feature>
<keyword evidence="2" id="KW-0862">Zinc</keyword>
<dbReference type="InterPro" id="IPR018247">
    <property type="entry name" value="EF_Hand_1_Ca_BS"/>
</dbReference>
<proteinExistence type="predicted"/>
<dbReference type="PROSITE" id="PS50222">
    <property type="entry name" value="EF_HAND_2"/>
    <property type="match status" value="2"/>
</dbReference>
<feature type="compositionally biased region" description="Basic and acidic residues" evidence="3">
    <location>
        <begin position="14"/>
        <end position="27"/>
    </location>
</feature>
<dbReference type="InterPro" id="IPR001202">
    <property type="entry name" value="WW_dom"/>
</dbReference>
<feature type="domain" description="EF-hand" evidence="6">
    <location>
        <begin position="237"/>
        <end position="272"/>
    </location>
</feature>
<feature type="compositionally biased region" description="Polar residues" evidence="3">
    <location>
        <begin position="1"/>
        <end position="10"/>
    </location>
</feature>
<dbReference type="InterPro" id="IPR001841">
    <property type="entry name" value="Znf_RING"/>
</dbReference>
<feature type="region of interest" description="Disordered" evidence="3">
    <location>
        <begin position="1"/>
        <end position="27"/>
    </location>
</feature>
<accession>A0A7S4KXK3</accession>
<organism evidence="7">
    <name type="scientific">Guillardia theta</name>
    <name type="common">Cryptophyte</name>
    <name type="synonym">Cryptomonas phi</name>
    <dbReference type="NCBI Taxonomy" id="55529"/>
    <lineage>
        <taxon>Eukaryota</taxon>
        <taxon>Cryptophyceae</taxon>
        <taxon>Pyrenomonadales</taxon>
        <taxon>Geminigeraceae</taxon>
        <taxon>Guillardia</taxon>
    </lineage>
</organism>
<dbReference type="GO" id="GO:0008270">
    <property type="term" value="F:zinc ion binding"/>
    <property type="evidence" value="ECO:0007669"/>
    <property type="project" value="UniProtKB-KW"/>
</dbReference>
<gene>
    <name evidence="7" type="ORF">GTHE00462_LOCUS20051</name>
</gene>
<evidence type="ECO:0000259" key="4">
    <source>
        <dbReference type="PROSITE" id="PS50020"/>
    </source>
</evidence>
<keyword evidence="2" id="KW-0479">Metal-binding</keyword>
<name>A0A7S4KXK3_GUITH</name>
<keyword evidence="2" id="KW-0863">Zinc-finger</keyword>
<feature type="region of interest" description="Disordered" evidence="3">
    <location>
        <begin position="57"/>
        <end position="102"/>
    </location>
</feature>
<feature type="domain" description="WW" evidence="4">
    <location>
        <begin position="17"/>
        <end position="51"/>
    </location>
</feature>
<evidence type="ECO:0000256" key="3">
    <source>
        <dbReference type="SAM" id="MobiDB-lite"/>
    </source>
</evidence>
<dbReference type="PROSITE" id="PS50020">
    <property type="entry name" value="WW_DOMAIN_2"/>
    <property type="match status" value="1"/>
</dbReference>
<dbReference type="PROSITE" id="PS50089">
    <property type="entry name" value="ZF_RING_2"/>
    <property type="match status" value="1"/>
</dbReference>
<dbReference type="SMART" id="SM00456">
    <property type="entry name" value="WW"/>
    <property type="match status" value="1"/>
</dbReference>
<dbReference type="Gene3D" id="3.30.40.10">
    <property type="entry name" value="Zinc/RING finger domain, C3HC4 (zinc finger)"/>
    <property type="match status" value="1"/>
</dbReference>
<evidence type="ECO:0000259" key="6">
    <source>
        <dbReference type="PROSITE" id="PS50222"/>
    </source>
</evidence>
<dbReference type="Gene3D" id="2.20.70.10">
    <property type="match status" value="1"/>
</dbReference>
<dbReference type="AlphaFoldDB" id="A0A7S4KXK3"/>
<dbReference type="Pfam" id="PF00397">
    <property type="entry name" value="WW"/>
    <property type="match status" value="1"/>
</dbReference>
<evidence type="ECO:0008006" key="8">
    <source>
        <dbReference type="Google" id="ProtNLM"/>
    </source>
</evidence>
<dbReference type="SUPFAM" id="SSF51045">
    <property type="entry name" value="WW domain"/>
    <property type="match status" value="1"/>
</dbReference>
<evidence type="ECO:0000256" key="1">
    <source>
        <dbReference type="ARBA" id="ARBA00022837"/>
    </source>
</evidence>
<dbReference type="CDD" id="cd00201">
    <property type="entry name" value="WW"/>
    <property type="match status" value="1"/>
</dbReference>
<dbReference type="InterPro" id="IPR011992">
    <property type="entry name" value="EF-hand-dom_pair"/>
</dbReference>
<dbReference type="EMBL" id="HBKN01025760">
    <property type="protein sequence ID" value="CAE2308635.1"/>
    <property type="molecule type" value="Transcribed_RNA"/>
</dbReference>
<dbReference type="InterPro" id="IPR002048">
    <property type="entry name" value="EF_hand_dom"/>
</dbReference>
<protein>
    <recommendedName>
        <fullName evidence="8">Calmodulin</fullName>
    </recommendedName>
</protein>
<dbReference type="SUPFAM" id="SSF57850">
    <property type="entry name" value="RING/U-box"/>
    <property type="match status" value="1"/>
</dbReference>
<evidence type="ECO:0000313" key="7">
    <source>
        <dbReference type="EMBL" id="CAE2308635.1"/>
    </source>
</evidence>
<dbReference type="InterPro" id="IPR036020">
    <property type="entry name" value="WW_dom_sf"/>
</dbReference>
<sequence>MPQQTVSNSAPLDPRYDCLPEGWERRVDPASGRNYYVDHRTKTSHWSIPSYLLTRTSASSQPPATSTLSRAPSYMRPAQTGAAGAGDVQPSAPPLEEELQSSSIAQSRIDMRRMYSLKNFCPANTPAAQQLALKFAECVVCFDDMHKEACSVFLKNSKRICPHFLHYRCACDVMNSSRGGKHCPVCRRSFDSVRQVPSIDEDPEGWFEAVDLSGEGTLNQREVLEVLKAQLPLDAQRLEEGLPELWRNWDRAGDGVISKEEFLASDGLLACIRRDFYRDVEREARIPDVRENKEEWFDYWDYDKSGTLEQEEIVRALIKTFRLSDDRSRIEQMRSVVSAVWGIFDPNNSGGIDKDEFVARDGLADTIAASMNLNST</sequence>
<reference evidence="7" key="1">
    <citation type="submission" date="2021-01" db="EMBL/GenBank/DDBJ databases">
        <authorList>
            <person name="Corre E."/>
            <person name="Pelletier E."/>
            <person name="Niang G."/>
            <person name="Scheremetjew M."/>
            <person name="Finn R."/>
            <person name="Kale V."/>
            <person name="Holt S."/>
            <person name="Cochrane G."/>
            <person name="Meng A."/>
            <person name="Brown T."/>
            <person name="Cohen L."/>
        </authorList>
    </citation>
    <scope>NUCLEOTIDE SEQUENCE</scope>
    <source>
        <strain evidence="7">CCMP 2712</strain>
    </source>
</reference>
<evidence type="ECO:0000256" key="2">
    <source>
        <dbReference type="PROSITE-ProRule" id="PRU00175"/>
    </source>
</evidence>
<feature type="domain" description="RING-type" evidence="5">
    <location>
        <begin position="138"/>
        <end position="187"/>
    </location>
</feature>
<dbReference type="GO" id="GO:0005509">
    <property type="term" value="F:calcium ion binding"/>
    <property type="evidence" value="ECO:0007669"/>
    <property type="project" value="InterPro"/>
</dbReference>
<dbReference type="PROSITE" id="PS00018">
    <property type="entry name" value="EF_HAND_1"/>
    <property type="match status" value="2"/>
</dbReference>
<keyword evidence="1" id="KW-0106">Calcium</keyword>
<dbReference type="InterPro" id="IPR013083">
    <property type="entry name" value="Znf_RING/FYVE/PHD"/>
</dbReference>